<proteinExistence type="predicted"/>
<evidence type="ECO:0000313" key="2">
    <source>
        <dbReference type="Proteomes" id="UP000053424"/>
    </source>
</evidence>
<evidence type="ECO:0000313" key="1">
    <source>
        <dbReference type="EMBL" id="KIM36228.1"/>
    </source>
</evidence>
<protein>
    <submittedName>
        <fullName evidence="1">Uncharacterized protein</fullName>
    </submittedName>
</protein>
<dbReference type="AlphaFoldDB" id="A0A0C2XE96"/>
<organism evidence="1 2">
    <name type="scientific">Hebeloma cylindrosporum</name>
    <dbReference type="NCBI Taxonomy" id="76867"/>
    <lineage>
        <taxon>Eukaryota</taxon>
        <taxon>Fungi</taxon>
        <taxon>Dikarya</taxon>
        <taxon>Basidiomycota</taxon>
        <taxon>Agaricomycotina</taxon>
        <taxon>Agaricomycetes</taxon>
        <taxon>Agaricomycetidae</taxon>
        <taxon>Agaricales</taxon>
        <taxon>Agaricineae</taxon>
        <taxon>Hymenogastraceae</taxon>
        <taxon>Hebeloma</taxon>
    </lineage>
</organism>
<gene>
    <name evidence="1" type="ORF">M413DRAFT_449283</name>
</gene>
<name>A0A0C2XE96_HEBCY</name>
<dbReference type="HOGENOM" id="CLU_2638340_0_0_1"/>
<reference evidence="1 2" key="1">
    <citation type="submission" date="2014-04" db="EMBL/GenBank/DDBJ databases">
        <authorList>
            <consortium name="DOE Joint Genome Institute"/>
            <person name="Kuo A."/>
            <person name="Gay G."/>
            <person name="Dore J."/>
            <person name="Kohler A."/>
            <person name="Nagy L.G."/>
            <person name="Floudas D."/>
            <person name="Copeland A."/>
            <person name="Barry K.W."/>
            <person name="Cichocki N."/>
            <person name="Veneault-Fourrey C."/>
            <person name="LaButti K."/>
            <person name="Lindquist E.A."/>
            <person name="Lipzen A."/>
            <person name="Lundell T."/>
            <person name="Morin E."/>
            <person name="Murat C."/>
            <person name="Sun H."/>
            <person name="Tunlid A."/>
            <person name="Henrissat B."/>
            <person name="Grigoriev I.V."/>
            <person name="Hibbett D.S."/>
            <person name="Martin F."/>
            <person name="Nordberg H.P."/>
            <person name="Cantor M.N."/>
            <person name="Hua S.X."/>
        </authorList>
    </citation>
    <scope>NUCLEOTIDE SEQUENCE [LARGE SCALE GENOMIC DNA]</scope>
    <source>
        <strain evidence="2">h7</strain>
    </source>
</reference>
<reference evidence="2" key="2">
    <citation type="submission" date="2015-01" db="EMBL/GenBank/DDBJ databases">
        <title>Evolutionary Origins and Diversification of the Mycorrhizal Mutualists.</title>
        <authorList>
            <consortium name="DOE Joint Genome Institute"/>
            <consortium name="Mycorrhizal Genomics Consortium"/>
            <person name="Kohler A."/>
            <person name="Kuo A."/>
            <person name="Nagy L.G."/>
            <person name="Floudas D."/>
            <person name="Copeland A."/>
            <person name="Barry K.W."/>
            <person name="Cichocki N."/>
            <person name="Veneault-Fourrey C."/>
            <person name="LaButti K."/>
            <person name="Lindquist E.A."/>
            <person name="Lipzen A."/>
            <person name="Lundell T."/>
            <person name="Morin E."/>
            <person name="Murat C."/>
            <person name="Riley R."/>
            <person name="Ohm R."/>
            <person name="Sun H."/>
            <person name="Tunlid A."/>
            <person name="Henrissat B."/>
            <person name="Grigoriev I.V."/>
            <person name="Hibbett D.S."/>
            <person name="Martin F."/>
        </authorList>
    </citation>
    <scope>NUCLEOTIDE SEQUENCE [LARGE SCALE GENOMIC DNA]</scope>
    <source>
        <strain evidence="2">h7</strain>
    </source>
</reference>
<dbReference type="EMBL" id="KN831807">
    <property type="protein sequence ID" value="KIM36228.1"/>
    <property type="molecule type" value="Genomic_DNA"/>
</dbReference>
<keyword evidence="2" id="KW-1185">Reference proteome</keyword>
<dbReference type="Proteomes" id="UP000053424">
    <property type="component" value="Unassembled WGS sequence"/>
</dbReference>
<accession>A0A0C2XE96</accession>
<sequence>MVGPDEHSKSVQFADGTADRRPIITPHFSSMRNYCLSRLMAAHQVCNWCPGISGRRKLRQVQENTQFKPPDQSTEKS</sequence>